<gene>
    <name evidence="1" type="ORF">FHL15_007038</name>
</gene>
<reference evidence="2" key="1">
    <citation type="submission" date="2019-06" db="EMBL/GenBank/DDBJ databases">
        <title>Draft genome sequence of the griseofulvin-producing fungus Xylaria cubensis strain G536.</title>
        <authorList>
            <person name="Mead M.E."/>
            <person name="Raja H.A."/>
            <person name="Steenwyk J.L."/>
            <person name="Knowles S.L."/>
            <person name="Oberlies N.H."/>
            <person name="Rokas A."/>
        </authorList>
    </citation>
    <scope>NUCLEOTIDE SEQUENCE [LARGE SCALE GENOMIC DNA]</scope>
    <source>
        <strain evidence="2">G536</strain>
    </source>
</reference>
<evidence type="ECO:0000313" key="1">
    <source>
        <dbReference type="EMBL" id="TRX92171.1"/>
    </source>
</evidence>
<dbReference type="EMBL" id="VFLP01000039">
    <property type="protein sequence ID" value="TRX92171.1"/>
    <property type="molecule type" value="Genomic_DNA"/>
</dbReference>
<dbReference type="OrthoDB" id="5233393at2759"/>
<dbReference type="InterPro" id="IPR011042">
    <property type="entry name" value="6-blade_b-propeller_TolB-like"/>
</dbReference>
<dbReference type="InterPro" id="IPR052998">
    <property type="entry name" value="Hetero-Diels-Alderase-like"/>
</dbReference>
<comment type="caution">
    <text evidence="1">The sequence shown here is derived from an EMBL/GenBank/DDBJ whole genome shotgun (WGS) entry which is preliminary data.</text>
</comment>
<evidence type="ECO:0008006" key="3">
    <source>
        <dbReference type="Google" id="ProtNLM"/>
    </source>
</evidence>
<evidence type="ECO:0000313" key="2">
    <source>
        <dbReference type="Proteomes" id="UP000319160"/>
    </source>
</evidence>
<accession>A0A553HW37</accession>
<dbReference type="PANTHER" id="PTHR42060:SF1">
    <property type="entry name" value="NHL REPEAT-CONTAINING PROTEIN"/>
    <property type="match status" value="1"/>
</dbReference>
<keyword evidence="2" id="KW-1185">Reference proteome</keyword>
<dbReference type="AlphaFoldDB" id="A0A553HW37"/>
<name>A0A553HW37_9PEZI</name>
<dbReference type="PANTHER" id="PTHR42060">
    <property type="entry name" value="NHL REPEAT-CONTAINING PROTEIN-RELATED"/>
    <property type="match status" value="1"/>
</dbReference>
<dbReference type="Gene3D" id="2.120.10.30">
    <property type="entry name" value="TolB, C-terminal domain"/>
    <property type="match status" value="1"/>
</dbReference>
<protein>
    <recommendedName>
        <fullName evidence="3">SMP-30/Gluconolactonase/LRE-like region domain-containing protein</fullName>
    </recommendedName>
</protein>
<dbReference type="SUPFAM" id="SSF63829">
    <property type="entry name" value="Calcium-dependent phosphotriesterase"/>
    <property type="match status" value="1"/>
</dbReference>
<sequence>MSSSSEKSMAEEDVVLITQAPSDCWFEGLVLRPNGKVLATRLDKPELYTFEAEDQDAIPELVCTLPDCNSLINICSIPGHKDEYFILCSTADLEVVTHQNVWLWRVILDSNDESVPAKTVRVVNVPDEGYCLGVKAVSDRIVLLPDGKTQCIWHMDTQTGKKTIFAKDKSMERGDSDGFFGVNRIQIVGNFVYFTNSGGGLLCRIPVEFDPSHEEVGIRVAGPVQTIVDNLPSHLDGLAVSPDQTHAYVASHIDGRLHQVQIDAATGKGTSHVIMSNLDSPTGVNLVPHPDDPGKLKLYIVCCGEIEVAWMPREDNPWEAIRNINSAVTVVVTEEVVETSKLI</sequence>
<proteinExistence type="predicted"/>
<dbReference type="Proteomes" id="UP000319160">
    <property type="component" value="Unassembled WGS sequence"/>
</dbReference>
<organism evidence="1 2">
    <name type="scientific">Xylaria flabelliformis</name>
    <dbReference type="NCBI Taxonomy" id="2512241"/>
    <lineage>
        <taxon>Eukaryota</taxon>
        <taxon>Fungi</taxon>
        <taxon>Dikarya</taxon>
        <taxon>Ascomycota</taxon>
        <taxon>Pezizomycotina</taxon>
        <taxon>Sordariomycetes</taxon>
        <taxon>Xylariomycetidae</taxon>
        <taxon>Xylariales</taxon>
        <taxon>Xylariaceae</taxon>
        <taxon>Xylaria</taxon>
    </lineage>
</organism>